<protein>
    <submittedName>
        <fullName evidence="2">D-alanyl-D-alanine carboxypeptidase</fullName>
    </submittedName>
</protein>
<dbReference type="Proteomes" id="UP000019488">
    <property type="component" value="Unassembled WGS sequence"/>
</dbReference>
<comment type="caution">
    <text evidence="2">The sequence shown here is derived from an EMBL/GenBank/DDBJ whole genome shotgun (WGS) entry which is preliminary data.</text>
</comment>
<gene>
    <name evidence="2" type="ORF">JCM14108_1935</name>
</gene>
<evidence type="ECO:0000313" key="3">
    <source>
        <dbReference type="Proteomes" id="UP000019488"/>
    </source>
</evidence>
<dbReference type="GO" id="GO:0004180">
    <property type="term" value="F:carboxypeptidase activity"/>
    <property type="evidence" value="ECO:0007669"/>
    <property type="project" value="UniProtKB-KW"/>
</dbReference>
<keyword evidence="1" id="KW-0732">Signal</keyword>
<dbReference type="AlphaFoldDB" id="X0PB58"/>
<dbReference type="EMBL" id="BAKI01000020">
    <property type="protein sequence ID" value="GAF36938.1"/>
    <property type="molecule type" value="Genomic_DNA"/>
</dbReference>
<accession>X0PB58</accession>
<evidence type="ECO:0000256" key="1">
    <source>
        <dbReference type="SAM" id="SignalP"/>
    </source>
</evidence>
<reference evidence="2" key="1">
    <citation type="journal article" date="2014" name="Genome Announc.">
        <title>Draft Genome Sequences of Two Lactobacillus Strains, L. farraginis JCM 14108T and L. composti JCM 14202T, Isolated from Compost of Distilled Shochu Residue.</title>
        <authorList>
            <person name="Yuki M."/>
            <person name="Oshima K."/>
            <person name="Suda W."/>
            <person name="Kitahara M."/>
            <person name="Kitamura K."/>
            <person name="Iida T."/>
            <person name="Hattori M."/>
            <person name="Ohkuma M."/>
        </authorList>
    </citation>
    <scope>NUCLEOTIDE SEQUENCE [LARGE SCALE GENOMIC DNA]</scope>
    <source>
        <strain evidence="2">JCM 14108</strain>
    </source>
</reference>
<keyword evidence="2" id="KW-0121">Carboxypeptidase</keyword>
<keyword evidence="2" id="KW-0645">Protease</keyword>
<dbReference type="STRING" id="1423743.FD41_GL002840"/>
<name>X0PB58_9LACO</name>
<proteinExistence type="predicted"/>
<keyword evidence="2" id="KW-0378">Hydrolase</keyword>
<organism evidence="2 3">
    <name type="scientific">Lentilactobacillus farraginis DSM 18382 = JCM 14108</name>
    <dbReference type="NCBI Taxonomy" id="1423743"/>
    <lineage>
        <taxon>Bacteria</taxon>
        <taxon>Bacillati</taxon>
        <taxon>Bacillota</taxon>
        <taxon>Bacilli</taxon>
        <taxon>Lactobacillales</taxon>
        <taxon>Lactobacillaceae</taxon>
        <taxon>Lentilactobacillus</taxon>
    </lineage>
</organism>
<evidence type="ECO:0000313" key="2">
    <source>
        <dbReference type="EMBL" id="GAF36938.1"/>
    </source>
</evidence>
<dbReference type="eggNOG" id="ENOG50309W4">
    <property type="taxonomic scope" value="Bacteria"/>
</dbReference>
<feature type="signal peptide" evidence="1">
    <location>
        <begin position="1"/>
        <end position="29"/>
    </location>
</feature>
<dbReference type="RefSeq" id="WP_237745764.1">
    <property type="nucleotide sequence ID" value="NZ_BAKI01000020.1"/>
</dbReference>
<feature type="chain" id="PRO_5039351309" evidence="1">
    <location>
        <begin position="30"/>
        <end position="175"/>
    </location>
</feature>
<sequence length="175" mass="19386">MKKILIIILGTLSSFFILITLFTSASTSAAAVVTSTTTLTKAPYRAVSGYIYSSAALTKKIHNADHYPLTTFYATRSATITRSNGNKAVYYYIKNGNNKIRGWIWRGYLVRIINIQKQKAAINRLVSTIDSLTTANKTNITTLLKKIHKADPLTTLLKDIQSLSATITNHSDLKK</sequence>